<dbReference type="Pfam" id="PF00561">
    <property type="entry name" value="Abhydrolase_1"/>
    <property type="match status" value="1"/>
</dbReference>
<dbReference type="GO" id="GO:0016787">
    <property type="term" value="F:hydrolase activity"/>
    <property type="evidence" value="ECO:0007669"/>
    <property type="project" value="UniProtKB-KW"/>
</dbReference>
<dbReference type="Gene3D" id="3.40.50.1820">
    <property type="entry name" value="alpha/beta hydrolase"/>
    <property type="match status" value="1"/>
</dbReference>
<dbReference type="PANTHER" id="PTHR46438">
    <property type="entry name" value="ALPHA/BETA-HYDROLASES SUPERFAMILY PROTEIN"/>
    <property type="match status" value="1"/>
</dbReference>
<gene>
    <name evidence="2" type="ordered locus">Bind_2564</name>
</gene>
<dbReference type="HOGENOM" id="CLU_020336_13_3_5"/>
<evidence type="ECO:0000259" key="1">
    <source>
        <dbReference type="Pfam" id="PF00561"/>
    </source>
</evidence>
<accession>B2IIV4</accession>
<evidence type="ECO:0000313" key="2">
    <source>
        <dbReference type="EMBL" id="ACB96166.1"/>
    </source>
</evidence>
<reference evidence="2 3" key="2">
    <citation type="journal article" date="2010" name="J. Bacteriol.">
        <title>Complete genome sequence of Beijerinckia indica subsp. indica.</title>
        <authorList>
            <person name="Tamas I."/>
            <person name="Dedysh S.N."/>
            <person name="Liesack W."/>
            <person name="Stott M.B."/>
            <person name="Alam M."/>
            <person name="Murrell J.C."/>
            <person name="Dunfield P.F."/>
        </authorList>
    </citation>
    <scope>NUCLEOTIDE SEQUENCE [LARGE SCALE GENOMIC DNA]</scope>
    <source>
        <strain evidence="3">ATCC 9039 / DSM 1715 / NCIMB 8712</strain>
    </source>
</reference>
<evidence type="ECO:0000313" key="3">
    <source>
        <dbReference type="Proteomes" id="UP000001695"/>
    </source>
</evidence>
<dbReference type="PANTHER" id="PTHR46438:SF11">
    <property type="entry name" value="LIPASE-RELATED"/>
    <property type="match status" value="1"/>
</dbReference>
<proteinExistence type="predicted"/>
<dbReference type="eggNOG" id="COG0596">
    <property type="taxonomic scope" value="Bacteria"/>
</dbReference>
<keyword evidence="2" id="KW-0378">Hydrolase</keyword>
<dbReference type="Proteomes" id="UP000001695">
    <property type="component" value="Chromosome"/>
</dbReference>
<feature type="domain" description="AB hydrolase-1" evidence="1">
    <location>
        <begin position="36"/>
        <end position="139"/>
    </location>
</feature>
<dbReference type="InterPro" id="IPR029058">
    <property type="entry name" value="AB_hydrolase_fold"/>
</dbReference>
<dbReference type="InterPro" id="IPR000073">
    <property type="entry name" value="AB_hydrolase_1"/>
</dbReference>
<name>B2IIV4_BEII9</name>
<dbReference type="EMBL" id="CP001016">
    <property type="protein sequence ID" value="ACB96166.1"/>
    <property type="molecule type" value="Genomic_DNA"/>
</dbReference>
<dbReference type="KEGG" id="bid:Bind_2564"/>
<dbReference type="OrthoDB" id="9799612at2"/>
<dbReference type="SUPFAM" id="SSF53474">
    <property type="entry name" value="alpha/beta-Hydrolases"/>
    <property type="match status" value="1"/>
</dbReference>
<sequence>MTSDYTETWADAAQIDYISLSSNRRLRYLRSGTGSPLVLMHTLRTQLDYFQRLIPLLTDRFTVYAVDLPGLGWSDIRPGVHYEEPAIRRDMVEFIEKLALTDLTVAGESMGATLALSIAAELGSRVKRVVALNTYDYPQGVERANILASVVIKMMRIPGIGLMVSKLENELILSGILRGGFYDPKMLPKDFVKELIRSGHRAGYPGVETAYLHALNSFIAARKVYGRISAPVTLVYGDHDWSKPAEREAVARLVPGSQMLTLARTGHFASLEHPDQVAKILIGAAAEN</sequence>
<dbReference type="PRINTS" id="PR00111">
    <property type="entry name" value="ABHYDROLASE"/>
</dbReference>
<protein>
    <submittedName>
        <fullName evidence="2">Alpha/beta hydrolase fold</fullName>
    </submittedName>
</protein>
<keyword evidence="3" id="KW-1185">Reference proteome</keyword>
<dbReference type="STRING" id="395963.Bind_2564"/>
<dbReference type="RefSeq" id="WP_012385519.1">
    <property type="nucleotide sequence ID" value="NC_010581.1"/>
</dbReference>
<organism evidence="2 3">
    <name type="scientific">Beijerinckia indica subsp. indica (strain ATCC 9039 / DSM 1715 / NCIMB 8712)</name>
    <dbReference type="NCBI Taxonomy" id="395963"/>
    <lineage>
        <taxon>Bacteria</taxon>
        <taxon>Pseudomonadati</taxon>
        <taxon>Pseudomonadota</taxon>
        <taxon>Alphaproteobacteria</taxon>
        <taxon>Hyphomicrobiales</taxon>
        <taxon>Beijerinckiaceae</taxon>
        <taxon>Beijerinckia</taxon>
    </lineage>
</organism>
<reference evidence="3" key="1">
    <citation type="submission" date="2008-03" db="EMBL/GenBank/DDBJ databases">
        <title>Complete sequence of chromosome of Beijerinckia indica subsp. indica ATCC 9039.</title>
        <authorList>
            <consortium name="US DOE Joint Genome Institute"/>
            <person name="Copeland A."/>
            <person name="Lucas S."/>
            <person name="Lapidus A."/>
            <person name="Glavina del Rio T."/>
            <person name="Dalin E."/>
            <person name="Tice H."/>
            <person name="Bruce D."/>
            <person name="Goodwin L."/>
            <person name="Pitluck S."/>
            <person name="LaButti K."/>
            <person name="Schmutz J."/>
            <person name="Larimer F."/>
            <person name="Land M."/>
            <person name="Hauser L."/>
            <person name="Kyrpides N."/>
            <person name="Mikhailova N."/>
            <person name="Dunfield P.F."/>
            <person name="Dedysh S.N."/>
            <person name="Liesack W."/>
            <person name="Saw J.H."/>
            <person name="Alam M."/>
            <person name="Chen Y."/>
            <person name="Murrell J.C."/>
            <person name="Richardson P."/>
        </authorList>
    </citation>
    <scope>NUCLEOTIDE SEQUENCE [LARGE SCALE GENOMIC DNA]</scope>
    <source>
        <strain evidence="3">ATCC 9039 / DSM 1715 / NCIMB 8712</strain>
    </source>
</reference>
<dbReference type="AlphaFoldDB" id="B2IIV4"/>